<evidence type="ECO:0000313" key="2">
    <source>
        <dbReference type="WBParaSite" id="PgB04_g147_t01"/>
    </source>
</evidence>
<dbReference type="WBParaSite" id="PgB04_g147_t01">
    <property type="protein sequence ID" value="PgB04_g147_t01"/>
    <property type="gene ID" value="PgB04_g147"/>
</dbReference>
<reference evidence="2" key="1">
    <citation type="submission" date="2022-11" db="UniProtKB">
        <authorList>
            <consortium name="WormBaseParasite"/>
        </authorList>
    </citation>
    <scope>IDENTIFICATION</scope>
</reference>
<keyword evidence="1" id="KW-1185">Reference proteome</keyword>
<proteinExistence type="predicted"/>
<dbReference type="AlphaFoldDB" id="A0A914ZIE8"/>
<accession>A0A914ZIE8</accession>
<evidence type="ECO:0000313" key="1">
    <source>
        <dbReference type="Proteomes" id="UP000887569"/>
    </source>
</evidence>
<protein>
    <submittedName>
        <fullName evidence="2">Uncharacterized protein</fullName>
    </submittedName>
</protein>
<name>A0A914ZIE8_PARUN</name>
<sequence length="38" mass="4493">MSNRIYVRWSYLHDIYSSKSILLIARKVLFDQLPHASA</sequence>
<organism evidence="1 2">
    <name type="scientific">Parascaris univalens</name>
    <name type="common">Nematode worm</name>
    <dbReference type="NCBI Taxonomy" id="6257"/>
    <lineage>
        <taxon>Eukaryota</taxon>
        <taxon>Metazoa</taxon>
        <taxon>Ecdysozoa</taxon>
        <taxon>Nematoda</taxon>
        <taxon>Chromadorea</taxon>
        <taxon>Rhabditida</taxon>
        <taxon>Spirurina</taxon>
        <taxon>Ascaridomorpha</taxon>
        <taxon>Ascaridoidea</taxon>
        <taxon>Ascarididae</taxon>
        <taxon>Parascaris</taxon>
    </lineage>
</organism>
<dbReference type="Proteomes" id="UP000887569">
    <property type="component" value="Unplaced"/>
</dbReference>